<dbReference type="PANTHER" id="PTHR46957:SF6">
    <property type="entry name" value="PROTEIN-TYROSINE-PHOSPHATASE"/>
    <property type="match status" value="1"/>
</dbReference>
<feature type="domain" description="Fibronectin type-III" evidence="18">
    <location>
        <begin position="534"/>
        <end position="630"/>
    </location>
</feature>
<evidence type="ECO:0000256" key="14">
    <source>
        <dbReference type="SAM" id="SignalP"/>
    </source>
</evidence>
<feature type="domain" description="Fibronectin type-III" evidence="18">
    <location>
        <begin position="1942"/>
        <end position="2040"/>
    </location>
</feature>
<evidence type="ECO:0000313" key="19">
    <source>
        <dbReference type="EnsemblMetazoa" id="XP_038049619.1"/>
    </source>
</evidence>
<feature type="transmembrane region" description="Helical" evidence="13">
    <location>
        <begin position="2282"/>
        <end position="2304"/>
    </location>
</feature>
<feature type="domain" description="Tyrosine specific protein phosphatases" evidence="17">
    <location>
        <begin position="2579"/>
        <end position="2650"/>
    </location>
</feature>
<feature type="domain" description="Fibronectin type-III" evidence="18">
    <location>
        <begin position="1535"/>
        <end position="1637"/>
    </location>
</feature>
<evidence type="ECO:0000256" key="7">
    <source>
        <dbReference type="ARBA" id="ARBA00022989"/>
    </source>
</evidence>
<keyword evidence="6" id="KW-0904">Protein phosphatase</keyword>
<dbReference type="InterPro" id="IPR057598">
    <property type="entry name" value="Fn3_PTPRU"/>
</dbReference>
<dbReference type="Gene3D" id="2.60.40.10">
    <property type="entry name" value="Immunoglobulins"/>
    <property type="match status" value="17"/>
</dbReference>
<accession>A0A913ZDP5</accession>
<comment type="subcellular location">
    <subcellularLocation>
        <location evidence="1">Membrane</location>
        <topology evidence="1">Single-pass type I membrane protein</topology>
    </subcellularLocation>
</comment>
<keyword evidence="5" id="KW-0378">Hydrolase</keyword>
<dbReference type="PROSITE" id="PS00022">
    <property type="entry name" value="EGF_1"/>
    <property type="match status" value="2"/>
</dbReference>
<dbReference type="PRINTS" id="PR00700">
    <property type="entry name" value="PRTYPHPHTASE"/>
</dbReference>
<comment type="catalytic activity">
    <reaction evidence="10">
        <text>O-phospho-L-tyrosyl-[protein] + H2O = L-tyrosyl-[protein] + phosphate</text>
        <dbReference type="Rhea" id="RHEA:10684"/>
        <dbReference type="Rhea" id="RHEA-COMP:10136"/>
        <dbReference type="Rhea" id="RHEA-COMP:20101"/>
        <dbReference type="ChEBI" id="CHEBI:15377"/>
        <dbReference type="ChEBI" id="CHEBI:43474"/>
        <dbReference type="ChEBI" id="CHEBI:46858"/>
        <dbReference type="ChEBI" id="CHEBI:61978"/>
        <dbReference type="EC" id="3.1.3.48"/>
    </reaction>
</comment>
<keyword evidence="11" id="KW-0245">EGF-like domain</keyword>
<dbReference type="Proteomes" id="UP000887568">
    <property type="component" value="Unplaced"/>
</dbReference>
<evidence type="ECO:0000259" key="16">
    <source>
        <dbReference type="PROSITE" id="PS50055"/>
    </source>
</evidence>
<keyword evidence="3 13" id="KW-0812">Transmembrane</keyword>
<keyword evidence="20" id="KW-1185">Reference proteome</keyword>
<feature type="domain" description="Fibronectin type-III" evidence="18">
    <location>
        <begin position="1439"/>
        <end position="1534"/>
    </location>
</feature>
<dbReference type="InterPro" id="IPR050713">
    <property type="entry name" value="RTP_Phos/Ushers"/>
</dbReference>
<evidence type="ECO:0000256" key="6">
    <source>
        <dbReference type="ARBA" id="ARBA00022912"/>
    </source>
</evidence>
<evidence type="ECO:0000256" key="11">
    <source>
        <dbReference type="PROSITE-ProRule" id="PRU00076"/>
    </source>
</evidence>
<dbReference type="InterPro" id="IPR016130">
    <property type="entry name" value="Tyr_Pase_AS"/>
</dbReference>
<feature type="signal peptide" evidence="14">
    <location>
        <begin position="1"/>
        <end position="25"/>
    </location>
</feature>
<dbReference type="PROSITE" id="PS50055">
    <property type="entry name" value="TYR_PHOSPHATASE_PTP"/>
    <property type="match status" value="2"/>
</dbReference>
<sequence length="2967" mass="326733">MAATRGVVAVLCVLFSLGLFLPVTGKDPYLDFTCVASQALVPTASHSGEVTITAHTPLRNASVSLDGETRTSFNPSRVGDFVCSLETEDFEAVTTVIISTEDANLYPSRLTVTSDPLIDNEINIRMTARDECESSLDYKWFEVRSSERIVRSPDLMLNSDRFGSRSSIVFENFCTGGRSRSGYVQILLRECPSGKWSPGDGCQLDCSICLNGGMCHPQMGECICPPGFSGSECQNVHGRNVFGQLAQYNCSGSADPHHEGCRGQLFCLPEPFGCTCAAGYQGISCTEECEEGKYGANCEQICHCQDNSTCLADTGECDGSPCLEGWDGPNCQETGVMITLEYNEVNINQMTNVTCSVNYASPLNESEFVLVLPDGREKEADYFIEYESPVTMEYIFVVVADSLTAPYTCSSVSMDSNATITVTAFEPPQLSSPPNVSESTRSSITLTWEAWDAQAGDRGEGPLVNYIISYRELNANGTIGDIITPGDTLSDVVPGLKEGTSYEFRVSAVRPGVGGVGPPSPPTIGNTSCAVPGKPTNLNIRPINSTAFRLSWLRPADTTCPAITYHIRYWFRKYEECETNLGPTKTAQTSDQSLIVGGLLPYASYKFEVKSQTDAESSRKAGGRSTTRQSVPGPPMLQPSASTNTTLEFSWTAPDCTDRNGIILGYHYQLLHRHGNILSEGVTSSSDEAMVVGFENLEPCTEYQFQVRGWTSAGNGSFSEPRNVTTEEGVPDRISSLNVSSINSTQLRISWSPPAQAPCQIVGYGVSYALLQQGRCGPAETTETIMISDDDVLTVDVPGLLPDSEYQVDVRATTSAGQGEGFDGTGRTFEGVPGPPTSVTVNDTTSSSLIFMWEPPVCTERNGLITSYRTMLWNADTGVVENTTISETHVQFESLLACTTYSFQVGAVTSAGLGSITDVLSWTTGPELPEEVTDIQFNNGSRTLTITWQPPTGTLCNITGYNVTYKLIKHLACDDDEDIDYENIDEVSVTTTDPNYSAMGLSPYSTYLVSVAAWTLAGVGNWTRKYANTSQDRPSPPVSVYLTLATPSALGFSWHAPNCTDRNGIIEGYHYLFFDSGSDIPAMESTDGNVTSITFEGLKACNSYIFKVRAQTVVGNGQFSSMLETSTEGQAPNAVTNFGADPSARSLALTWTKPVNTTCYISSYLISYKLIRHLQCPENEIDAPVVIETTNGLRTGYAISGLSPASRYFVSVRAETIGGVGEEKSLEVDTLEAAPAKPTNVTLYEATSRSLTFTWEHPLCSEMNGVILNYVYKFVETEERSRIDENDVPPNITSLTVDELSPCTEYHFKVRAKTSADLGAFSGAIHVFTEGEVPKAVTNVNLISSSHSITVTWTPPSTRNCVISGYLITYKLNRHLECAEETVDSVEFNDTLSSSSREHVISGLLPASMYSVTVLALNEHGRGEPVGREIATMESGPGPVSNVSIISVGRYSANFSWYPPSCEDSHGNITGYVWTIDLDGSSGQTMPLTERTADTSIMVTALKPCSLYTFSVHAVTSAGPGQESTSSPFTTLAAVPEKVETRLVSKNSTFAQIAWPSPVTPDNPCPIQQYTSTYYLKKLKACQLEILDETFTVNTSDTQLNLMDLRPYSVYKVSVAASTMAGYGETSDEYKLETDPAVPAQVTGVRVANSTMDSLRFAWNELECEARHDKITGYRYEFRNAEDSDDADDLDSEEDSELFAAFDDLHPCTEYKFRVRAIGKTKLGVWSDWVKAVTSTVLPEPVQNLTLRRGDVPATEIQVSWQPSPLDDCFVSNYQVGYKAQSLEECSLNSSRYNWTYINVDRMSAVLSSLQAYSLYTVTVRGETAAGLGQQASAVLQTAEDVPMGPPENITTSLIGPKELHFTWKPPMCGLQNGIITSYNYTLTDPSTNVTQKSGSVLTMDVLIGGLVPYVLYQFSVQANTAIGPGPVSHLVVRTEEGAPPPPRIFVVVTVSRFTLQLQWNPPEPPSGVLSAYQIKYWASSLDESSADTIEPLFDMTSQVHRYTITELRPYTDYNIQIRAKNGAGYGEWTEIITSRTAQGAPEMPANVNVRERTETTITIDWNEPQNPNGVLTGYKIEHRIVDRPFGSSSSDTPVSESYRVITISRDVTEHQIGNLEAATGYEVRLAAKTVEFGDYVTLRRVYTMIPAINKPTMTDPPSLGEDNTVTLQLKPVSSPYISVYQVTVAKSTAVGKRDAKRPGSYKQSPNNYIAGEFNKTDLPSTFKVGDNKTYGGYHNAALQPGTTYAIQFCGVGKTQQDTQSSCSEESSVTTNPINTGPGIEVILAAVIAVLVLVAVVLVVMVVIRKRRQSTKSTQGTNGMVLADMEKAEARANGLQNQAMVEEMVRSQLRRSGGVKGESTTPVPHPQKEATPPKKAWKLHKAVSLQDLPQYVKRKKANGNKGFIRDYASFPDNQLYSSNVAQKDINKNKNRYANIIPYDHSRVVLDPINDDPETDYINASYIDGYKQKYAYIATQGPNKSSTPDFWRMVWQQEVAIIVMLTNTVENAKKKCIQYWPDDQLDYKSIVVKKVSERVEQDFTERVFVIANMNFEEDLPREVKQFHYTSWPDMGLPDSPAPLMNFIHEVKQVEESGMGPMVVHCSAGVGRTGTFITVDAMLNMVAEEKQINVIDFVYEMRKKRPRMVQTQEQYMFIFEVLLETLLCGDTVMNLSTFPAQYAALGDCNPLTGSSYVEEHFRVLDTMSVAPGDDNCFGGRNEMNQDKNLYQDCIPLDKSRPYLMSPGEEGSTNYINASFIDAYKRKDGFLAAQSPLPNTVVDFWRMVYDYNARVIVMLNEIDGSDETCAPYWIDDPEETALFGIFEVQLRDCKDFKHTIARTFKLKNTNKASEKPRTIHHFEFLEWSPEEEIPPSIVPFLGFMELVEQSHRQTGGDGRIAVHCLDGVSRSGIFCTAMASLEKLKEEKVVDVFHAVRNLRRNRHTMVDSQDQYLFCYDVLSTYLEENQTYANFR</sequence>
<evidence type="ECO:0000259" key="18">
    <source>
        <dbReference type="PROSITE" id="PS50853"/>
    </source>
</evidence>
<evidence type="ECO:0000256" key="13">
    <source>
        <dbReference type="SAM" id="Phobius"/>
    </source>
</evidence>
<dbReference type="InterPro" id="IPR000742">
    <property type="entry name" value="EGF"/>
</dbReference>
<dbReference type="EnsemblMetazoa" id="XM_038193691.1">
    <property type="protein sequence ID" value="XP_038049619.1"/>
    <property type="gene ID" value="LOC119723142"/>
</dbReference>
<name>A0A913ZDP5_PATMI</name>
<keyword evidence="8 13" id="KW-0472">Membrane</keyword>
<feature type="disulfide bond" evidence="11">
    <location>
        <begin position="224"/>
        <end position="233"/>
    </location>
</feature>
<evidence type="ECO:0000259" key="17">
    <source>
        <dbReference type="PROSITE" id="PS50056"/>
    </source>
</evidence>
<keyword evidence="9" id="KW-0325">Glycoprotein</keyword>
<dbReference type="EC" id="3.1.3.48" evidence="2"/>
<dbReference type="PROSITE" id="PS50853">
    <property type="entry name" value="FN3"/>
    <property type="match status" value="17"/>
</dbReference>
<dbReference type="CDD" id="cd00063">
    <property type="entry name" value="FN3"/>
    <property type="match status" value="17"/>
</dbReference>
<feature type="region of interest" description="Disordered" evidence="12">
    <location>
        <begin position="613"/>
        <end position="644"/>
    </location>
</feature>
<dbReference type="PROSITE" id="PS50056">
    <property type="entry name" value="TYR_PHOSPHATASE_2"/>
    <property type="match status" value="2"/>
</dbReference>
<evidence type="ECO:0000256" key="12">
    <source>
        <dbReference type="SAM" id="MobiDB-lite"/>
    </source>
</evidence>
<feature type="domain" description="Fibronectin type-III" evidence="18">
    <location>
        <begin position="1846"/>
        <end position="1941"/>
    </location>
</feature>
<feature type="domain" description="Tyrosine-protein phosphatase" evidence="16">
    <location>
        <begin position="2691"/>
        <end position="2956"/>
    </location>
</feature>
<dbReference type="SMART" id="SM00181">
    <property type="entry name" value="EGF"/>
    <property type="match status" value="3"/>
</dbReference>
<dbReference type="SUPFAM" id="SSF52799">
    <property type="entry name" value="(Phosphotyrosine protein) phosphatases II"/>
    <property type="match status" value="2"/>
</dbReference>
<dbReference type="Gene3D" id="2.170.300.10">
    <property type="entry name" value="Tie2 ligand-binding domain superfamily"/>
    <property type="match status" value="1"/>
</dbReference>
<feature type="domain" description="Tyrosine specific protein phosphatases" evidence="17">
    <location>
        <begin position="2874"/>
        <end position="2947"/>
    </location>
</feature>
<keyword evidence="11" id="KW-1015">Disulfide bond</keyword>
<organism evidence="19 20">
    <name type="scientific">Patiria miniata</name>
    <name type="common">Bat star</name>
    <name type="synonym">Asterina miniata</name>
    <dbReference type="NCBI Taxonomy" id="46514"/>
    <lineage>
        <taxon>Eukaryota</taxon>
        <taxon>Metazoa</taxon>
        <taxon>Echinodermata</taxon>
        <taxon>Eleutherozoa</taxon>
        <taxon>Asterozoa</taxon>
        <taxon>Asteroidea</taxon>
        <taxon>Valvatacea</taxon>
        <taxon>Valvatida</taxon>
        <taxon>Asterinidae</taxon>
        <taxon>Patiria</taxon>
    </lineage>
</organism>
<feature type="domain" description="EGF-like" evidence="15">
    <location>
        <begin position="198"/>
        <end position="234"/>
    </location>
</feature>
<evidence type="ECO:0000256" key="3">
    <source>
        <dbReference type="ARBA" id="ARBA00022692"/>
    </source>
</evidence>
<dbReference type="InterPro" id="IPR000242">
    <property type="entry name" value="PTP_cat"/>
</dbReference>
<feature type="domain" description="Fibronectin type-III" evidence="18">
    <location>
        <begin position="2044"/>
        <end position="2147"/>
    </location>
</feature>
<dbReference type="GO" id="GO:0016020">
    <property type="term" value="C:membrane"/>
    <property type="evidence" value="ECO:0007669"/>
    <property type="project" value="UniProtKB-SubCell"/>
</dbReference>
<dbReference type="GeneID" id="119723142"/>
<dbReference type="SMART" id="SM00194">
    <property type="entry name" value="PTPc"/>
    <property type="match status" value="2"/>
</dbReference>
<dbReference type="RefSeq" id="XP_038049619.1">
    <property type="nucleotide sequence ID" value="XM_038193691.1"/>
</dbReference>
<dbReference type="FunFam" id="3.90.190.10:FF:000102">
    <property type="entry name" value="Receptor-type tyrosine-protein phosphatase"/>
    <property type="match status" value="1"/>
</dbReference>
<evidence type="ECO:0000313" key="20">
    <source>
        <dbReference type="Proteomes" id="UP000887568"/>
    </source>
</evidence>
<feature type="domain" description="Fibronectin type-III" evidence="18">
    <location>
        <begin position="928"/>
        <end position="1033"/>
    </location>
</feature>
<feature type="region of interest" description="Disordered" evidence="12">
    <location>
        <begin position="816"/>
        <end position="835"/>
    </location>
</feature>
<dbReference type="InterPro" id="IPR036116">
    <property type="entry name" value="FN3_sf"/>
</dbReference>
<dbReference type="Gene3D" id="3.90.190.10">
    <property type="entry name" value="Protein tyrosine phosphatase superfamily"/>
    <property type="match status" value="2"/>
</dbReference>
<dbReference type="PROSITE" id="PS00383">
    <property type="entry name" value="TYR_PHOSPHATASE_1"/>
    <property type="match status" value="2"/>
</dbReference>
<dbReference type="SUPFAM" id="SSF49265">
    <property type="entry name" value="Fibronectin type III"/>
    <property type="match status" value="9"/>
</dbReference>
<dbReference type="SMART" id="SM00060">
    <property type="entry name" value="FN3"/>
    <property type="match status" value="18"/>
</dbReference>
<feature type="domain" description="Fibronectin type-III" evidence="18">
    <location>
        <begin position="1638"/>
        <end position="1739"/>
    </location>
</feature>
<dbReference type="PANTHER" id="PTHR46957">
    <property type="entry name" value="CYTOKINE RECEPTOR"/>
    <property type="match status" value="1"/>
</dbReference>
<feature type="region of interest" description="Disordered" evidence="12">
    <location>
        <begin position="2350"/>
        <end position="2375"/>
    </location>
</feature>
<feature type="domain" description="Fibronectin type-III" evidence="18">
    <location>
        <begin position="1741"/>
        <end position="1842"/>
    </location>
</feature>
<keyword evidence="4 14" id="KW-0732">Signal</keyword>
<dbReference type="Pfam" id="PF23144">
    <property type="entry name" value="Fn3_PTPRU"/>
    <property type="match status" value="1"/>
</dbReference>
<evidence type="ECO:0000256" key="8">
    <source>
        <dbReference type="ARBA" id="ARBA00023136"/>
    </source>
</evidence>
<keyword evidence="7 13" id="KW-1133">Transmembrane helix</keyword>
<evidence type="ECO:0000259" key="15">
    <source>
        <dbReference type="PROSITE" id="PS50026"/>
    </source>
</evidence>
<dbReference type="InterPro" id="IPR003595">
    <property type="entry name" value="Tyr_Pase_cat"/>
</dbReference>
<dbReference type="OrthoDB" id="1668230at2759"/>
<feature type="domain" description="Fibronectin type-III" evidence="18">
    <location>
        <begin position="1333"/>
        <end position="1436"/>
    </location>
</feature>
<dbReference type="GO" id="GO:0004725">
    <property type="term" value="F:protein tyrosine phosphatase activity"/>
    <property type="evidence" value="ECO:0007669"/>
    <property type="project" value="UniProtKB-EC"/>
</dbReference>
<dbReference type="CDD" id="cd00054">
    <property type="entry name" value="EGF_CA"/>
    <property type="match status" value="1"/>
</dbReference>
<feature type="domain" description="Fibronectin type-III" evidence="18">
    <location>
        <begin position="1237"/>
        <end position="1332"/>
    </location>
</feature>
<evidence type="ECO:0000256" key="10">
    <source>
        <dbReference type="ARBA" id="ARBA00051722"/>
    </source>
</evidence>
<evidence type="ECO:0000256" key="1">
    <source>
        <dbReference type="ARBA" id="ARBA00004479"/>
    </source>
</evidence>
<feature type="domain" description="Fibronectin type-III" evidence="18">
    <location>
        <begin position="1036"/>
        <end position="1130"/>
    </location>
</feature>
<feature type="domain" description="Fibronectin type-III" evidence="18">
    <location>
        <begin position="733"/>
        <end position="834"/>
    </location>
</feature>
<dbReference type="InterPro" id="IPR029021">
    <property type="entry name" value="Prot-tyrosine_phosphatase-like"/>
</dbReference>
<evidence type="ECO:0000256" key="9">
    <source>
        <dbReference type="ARBA" id="ARBA00023180"/>
    </source>
</evidence>
<dbReference type="FunFam" id="2.170.300.10:FF:000003">
    <property type="entry name" value="tyrosine-protein kinase receptor Tie-1 isoform X1"/>
    <property type="match status" value="1"/>
</dbReference>
<feature type="domain" description="Fibronectin type-III" evidence="18">
    <location>
        <begin position="1131"/>
        <end position="1236"/>
    </location>
</feature>
<dbReference type="FunFam" id="3.90.190.10:FF:000062">
    <property type="entry name" value="Receptor-type tyrosine-protein phosphatase kappa"/>
    <property type="match status" value="1"/>
</dbReference>
<feature type="chain" id="PRO_5036926335" description="protein-tyrosine-phosphatase" evidence="14">
    <location>
        <begin position="26"/>
        <end position="2967"/>
    </location>
</feature>
<dbReference type="Pfam" id="PF00041">
    <property type="entry name" value="fn3"/>
    <property type="match status" value="17"/>
</dbReference>
<feature type="domain" description="Fibronectin type-III" evidence="18">
    <location>
        <begin position="631"/>
        <end position="729"/>
    </location>
</feature>
<evidence type="ECO:0000256" key="4">
    <source>
        <dbReference type="ARBA" id="ARBA00022729"/>
    </source>
</evidence>
<comment type="caution">
    <text evidence="11">Lacks conserved residue(s) required for the propagation of feature annotation.</text>
</comment>
<feature type="domain" description="Tyrosine-protein phosphatase" evidence="16">
    <location>
        <begin position="2403"/>
        <end position="2659"/>
    </location>
</feature>
<dbReference type="SMART" id="SM00404">
    <property type="entry name" value="PTPc_motif"/>
    <property type="match status" value="2"/>
</dbReference>
<evidence type="ECO:0000256" key="2">
    <source>
        <dbReference type="ARBA" id="ARBA00013064"/>
    </source>
</evidence>
<dbReference type="InterPro" id="IPR013783">
    <property type="entry name" value="Ig-like_fold"/>
</dbReference>
<dbReference type="OMA" id="YVEEHFR"/>
<dbReference type="PROSITE" id="PS01186">
    <property type="entry name" value="EGF_2"/>
    <property type="match status" value="1"/>
</dbReference>
<dbReference type="PROSITE" id="PS50026">
    <property type="entry name" value="EGF_3"/>
    <property type="match status" value="1"/>
</dbReference>
<proteinExistence type="predicted"/>
<evidence type="ECO:0000256" key="5">
    <source>
        <dbReference type="ARBA" id="ARBA00022801"/>
    </source>
</evidence>
<dbReference type="InterPro" id="IPR000387">
    <property type="entry name" value="Tyr_Pase_dom"/>
</dbReference>
<dbReference type="Pfam" id="PF00102">
    <property type="entry name" value="Y_phosphatase"/>
    <property type="match status" value="2"/>
</dbReference>
<protein>
    <recommendedName>
        <fullName evidence="2">protein-tyrosine-phosphatase</fullName>
        <ecNumber evidence="2">3.1.3.48</ecNumber>
    </recommendedName>
</protein>
<reference evidence="19" key="1">
    <citation type="submission" date="2022-11" db="UniProtKB">
        <authorList>
            <consortium name="EnsemblMetazoa"/>
        </authorList>
    </citation>
    <scope>IDENTIFICATION</scope>
</reference>
<feature type="domain" description="Fibronectin type-III" evidence="18">
    <location>
        <begin position="835"/>
        <end position="927"/>
    </location>
</feature>
<dbReference type="InterPro" id="IPR003961">
    <property type="entry name" value="FN3_dom"/>
</dbReference>
<feature type="domain" description="Fibronectin type-III" evidence="18">
    <location>
        <begin position="430"/>
        <end position="530"/>
    </location>
</feature>